<evidence type="ECO:0000256" key="1">
    <source>
        <dbReference type="SAM" id="MobiDB-lite"/>
    </source>
</evidence>
<dbReference type="EMBL" id="LSYV01000005">
    <property type="protein sequence ID" value="KXZ54498.1"/>
    <property type="molecule type" value="Genomic_DNA"/>
</dbReference>
<dbReference type="PANTHER" id="PTHR47372:SF11">
    <property type="entry name" value="RE19971P"/>
    <property type="match status" value="1"/>
</dbReference>
<dbReference type="PANTHER" id="PTHR47372">
    <property type="entry name" value="DAUER UP-REGULATED-RELATED"/>
    <property type="match status" value="1"/>
</dbReference>
<dbReference type="Proteomes" id="UP000075714">
    <property type="component" value="Unassembled WGS sequence"/>
</dbReference>
<feature type="compositionally biased region" description="Low complexity" evidence="1">
    <location>
        <begin position="62"/>
        <end position="73"/>
    </location>
</feature>
<keyword evidence="3" id="KW-1185">Reference proteome</keyword>
<feature type="region of interest" description="Disordered" evidence="1">
    <location>
        <begin position="268"/>
        <end position="289"/>
    </location>
</feature>
<sequence length="638" mass="64709">MNRFTNGSPVKADAKESRQNQLETAFQPHLKLSDAGADTRQGPDQPLPAAPPPPPSPPPPADDASAPPGRASPVSFALGPPSAGGSTNASYSALLDTHGSPQLDPAFAQQPAVPEDDVLEILEGEPVGIAPSAAAAAAAAASPPPEFGAPQPPASAATATFPPPIGPVYGVYDPSGAVECLGQPIATPQQQVEEQVYKFATAVAASYALDPASIQAAAEQAIAASGAAAPAPAASAADQPSLAETAAAISAAETAAALLLLSSLQPVEPSPLPAETAEASATQQPSSTATVTDAGAAEMVAPVTNIADQLTAPTAPATGTTSGAGEAEWRPYRTLPARYKTTVEALRSLASARTMEQHWDAAEHLDLEVTWDVPPIYLQGREPMRLAVWLAKWTACVELKPIMVKYEELDSRRTLLELLLESTVSPHRPWWLPVSWLLPRDVTLKANVLLRISKGAAADGSQDVVTLLDGAIHNYPKLPTPIRLINGIAMGYLPAATEALWSPFVGLFGDPSYRNRAEEHPSLLYKATTAAKDAATAAADRTHEAVTSAAGSAKDAVSGAADTAAAAAGKAAGAVGSVTGGEQGGVLGTVKGAVAGAADAVRGAVQEAAGAVKEGAAAGADKVVDVAGRARQAVAGRA</sequence>
<accession>A0A150GXT4</accession>
<name>A0A150GXT4_GONPE</name>
<dbReference type="OrthoDB" id="532557at2759"/>
<feature type="compositionally biased region" description="Polar residues" evidence="1">
    <location>
        <begin position="279"/>
        <end position="289"/>
    </location>
</feature>
<feature type="region of interest" description="Disordered" evidence="1">
    <location>
        <begin position="1"/>
        <end position="95"/>
    </location>
</feature>
<evidence type="ECO:0000313" key="3">
    <source>
        <dbReference type="Proteomes" id="UP000075714"/>
    </source>
</evidence>
<protein>
    <submittedName>
        <fullName evidence="2">Uncharacterized protein</fullName>
    </submittedName>
</protein>
<comment type="caution">
    <text evidence="2">The sequence shown here is derived from an EMBL/GenBank/DDBJ whole genome shotgun (WGS) entry which is preliminary data.</text>
</comment>
<evidence type="ECO:0000313" key="2">
    <source>
        <dbReference type="EMBL" id="KXZ54498.1"/>
    </source>
</evidence>
<reference evidence="3" key="1">
    <citation type="journal article" date="2016" name="Nat. Commun.">
        <title>The Gonium pectorale genome demonstrates co-option of cell cycle regulation during the evolution of multicellularity.</title>
        <authorList>
            <person name="Hanschen E.R."/>
            <person name="Marriage T.N."/>
            <person name="Ferris P.J."/>
            <person name="Hamaji T."/>
            <person name="Toyoda A."/>
            <person name="Fujiyama A."/>
            <person name="Neme R."/>
            <person name="Noguchi H."/>
            <person name="Minakuchi Y."/>
            <person name="Suzuki M."/>
            <person name="Kawai-Toyooka H."/>
            <person name="Smith D.R."/>
            <person name="Sparks H."/>
            <person name="Anderson J."/>
            <person name="Bakaric R."/>
            <person name="Luria V."/>
            <person name="Karger A."/>
            <person name="Kirschner M.W."/>
            <person name="Durand P.M."/>
            <person name="Michod R.E."/>
            <person name="Nozaki H."/>
            <person name="Olson B.J."/>
        </authorList>
    </citation>
    <scope>NUCLEOTIDE SEQUENCE [LARGE SCALE GENOMIC DNA]</scope>
    <source>
        <strain evidence="3">NIES-2863</strain>
    </source>
</reference>
<dbReference type="AlphaFoldDB" id="A0A150GXT4"/>
<proteinExistence type="predicted"/>
<gene>
    <name evidence="2" type="ORF">GPECTOR_4g563</name>
</gene>
<feature type="compositionally biased region" description="Pro residues" evidence="1">
    <location>
        <begin position="45"/>
        <end position="61"/>
    </location>
</feature>
<organism evidence="2 3">
    <name type="scientific">Gonium pectorale</name>
    <name type="common">Green alga</name>
    <dbReference type="NCBI Taxonomy" id="33097"/>
    <lineage>
        <taxon>Eukaryota</taxon>
        <taxon>Viridiplantae</taxon>
        <taxon>Chlorophyta</taxon>
        <taxon>core chlorophytes</taxon>
        <taxon>Chlorophyceae</taxon>
        <taxon>CS clade</taxon>
        <taxon>Chlamydomonadales</taxon>
        <taxon>Volvocaceae</taxon>
        <taxon>Gonium</taxon>
    </lineage>
</organism>